<evidence type="ECO:0000313" key="3">
    <source>
        <dbReference type="Proteomes" id="UP000299102"/>
    </source>
</evidence>
<protein>
    <submittedName>
        <fullName evidence="2">Uncharacterized protein</fullName>
    </submittedName>
</protein>
<name>A0A4C1U1E7_EUMVA</name>
<dbReference type="Proteomes" id="UP000299102">
    <property type="component" value="Unassembled WGS sequence"/>
</dbReference>
<dbReference type="AlphaFoldDB" id="A0A4C1U1E7"/>
<proteinExistence type="predicted"/>
<sequence length="101" mass="11401">MKKTRSTERNEFIKTAQRDKGKSKSHQRVRGHPRPWTLATPGESPLPCRPLRPKMENIARSALERRTRSVARAENIRPPSEPADKIIRGIAKTNLGPITAV</sequence>
<evidence type="ECO:0000313" key="2">
    <source>
        <dbReference type="EMBL" id="GBP20175.1"/>
    </source>
</evidence>
<accession>A0A4C1U1E7</accession>
<evidence type="ECO:0000256" key="1">
    <source>
        <dbReference type="SAM" id="MobiDB-lite"/>
    </source>
</evidence>
<keyword evidence="3" id="KW-1185">Reference proteome</keyword>
<organism evidence="2 3">
    <name type="scientific">Eumeta variegata</name>
    <name type="common">Bagworm moth</name>
    <name type="synonym">Eumeta japonica</name>
    <dbReference type="NCBI Taxonomy" id="151549"/>
    <lineage>
        <taxon>Eukaryota</taxon>
        <taxon>Metazoa</taxon>
        <taxon>Ecdysozoa</taxon>
        <taxon>Arthropoda</taxon>
        <taxon>Hexapoda</taxon>
        <taxon>Insecta</taxon>
        <taxon>Pterygota</taxon>
        <taxon>Neoptera</taxon>
        <taxon>Endopterygota</taxon>
        <taxon>Lepidoptera</taxon>
        <taxon>Glossata</taxon>
        <taxon>Ditrysia</taxon>
        <taxon>Tineoidea</taxon>
        <taxon>Psychidae</taxon>
        <taxon>Oiketicinae</taxon>
        <taxon>Eumeta</taxon>
    </lineage>
</organism>
<reference evidence="2 3" key="1">
    <citation type="journal article" date="2019" name="Commun. Biol.">
        <title>The bagworm genome reveals a unique fibroin gene that provides high tensile strength.</title>
        <authorList>
            <person name="Kono N."/>
            <person name="Nakamura H."/>
            <person name="Ohtoshi R."/>
            <person name="Tomita M."/>
            <person name="Numata K."/>
            <person name="Arakawa K."/>
        </authorList>
    </citation>
    <scope>NUCLEOTIDE SEQUENCE [LARGE SCALE GENOMIC DNA]</scope>
</reference>
<comment type="caution">
    <text evidence="2">The sequence shown here is derived from an EMBL/GenBank/DDBJ whole genome shotgun (WGS) entry which is preliminary data.</text>
</comment>
<dbReference type="EMBL" id="BGZK01000115">
    <property type="protein sequence ID" value="GBP20175.1"/>
    <property type="molecule type" value="Genomic_DNA"/>
</dbReference>
<feature type="region of interest" description="Disordered" evidence="1">
    <location>
        <begin position="1"/>
        <end position="52"/>
    </location>
</feature>
<gene>
    <name evidence="2" type="ORF">EVAR_5606_1</name>
</gene>
<feature type="compositionally biased region" description="Basic residues" evidence="1">
    <location>
        <begin position="23"/>
        <end position="33"/>
    </location>
</feature>
<feature type="compositionally biased region" description="Basic and acidic residues" evidence="1">
    <location>
        <begin position="1"/>
        <end position="22"/>
    </location>
</feature>